<protein>
    <recommendedName>
        <fullName evidence="4">DUF4064 domain-containing protein</fullName>
    </recommendedName>
</protein>
<evidence type="ECO:0008006" key="4">
    <source>
        <dbReference type="Google" id="ProtNLM"/>
    </source>
</evidence>
<accession>A0ABT7Z1I5</accession>
<reference evidence="2" key="1">
    <citation type="submission" date="2023-06" db="EMBL/GenBank/DDBJ databases">
        <title>WGS-Sequencing of Streptomyces ficellus isolate 21 collected from sand in Gara Djebilet Iron Mine in Algeria.</title>
        <authorList>
            <person name="Zegers G.P."/>
            <person name="Gomez A."/>
            <person name="Gueddou A."/>
            <person name="Zahara A.F."/>
            <person name="Worth M."/>
            <person name="Sevigny J.L."/>
            <person name="Tisa L."/>
        </authorList>
    </citation>
    <scope>NUCLEOTIDE SEQUENCE</scope>
    <source>
        <strain evidence="2">AS11</strain>
    </source>
</reference>
<keyword evidence="3" id="KW-1185">Reference proteome</keyword>
<sequence length="162" mass="16973">MNTTVISGPLRRADSVQPFVVGAYGFVVLGIGHLALSAASALATKTPRQRAADTAMRESTFSLLGLERAVLDVFTGISIVMALSIITCGLLILTAVRHAPTLVQRRTAFGWITLTLSLAALAISVLLLPLPPIVVLTLTSCAFALSLRRAVPAARAAAGNRR</sequence>
<feature type="transmembrane region" description="Helical" evidence="1">
    <location>
        <begin position="73"/>
        <end position="96"/>
    </location>
</feature>
<evidence type="ECO:0000256" key="1">
    <source>
        <dbReference type="SAM" id="Phobius"/>
    </source>
</evidence>
<gene>
    <name evidence="2" type="ORF">QWM81_04695</name>
</gene>
<keyword evidence="1" id="KW-1133">Transmembrane helix</keyword>
<keyword evidence="1" id="KW-0812">Transmembrane</keyword>
<feature type="transmembrane region" description="Helical" evidence="1">
    <location>
        <begin position="108"/>
        <end position="127"/>
    </location>
</feature>
<name>A0ABT7Z1I5_9ACTN</name>
<dbReference type="NCBIfam" id="NF047765">
    <property type="entry name" value="LIC_13387_fam"/>
    <property type="match status" value="1"/>
</dbReference>
<proteinExistence type="predicted"/>
<organism evidence="2 3">
    <name type="scientific">Streptomyces ficellus</name>
    <dbReference type="NCBI Taxonomy" id="1977088"/>
    <lineage>
        <taxon>Bacteria</taxon>
        <taxon>Bacillati</taxon>
        <taxon>Actinomycetota</taxon>
        <taxon>Actinomycetes</taxon>
        <taxon>Kitasatosporales</taxon>
        <taxon>Streptomycetaceae</taxon>
        <taxon>Streptomyces</taxon>
    </lineage>
</organism>
<dbReference type="InterPro" id="IPR058068">
    <property type="entry name" value="LIC_13387-like"/>
</dbReference>
<feature type="transmembrane region" description="Helical" evidence="1">
    <location>
        <begin position="21"/>
        <end position="43"/>
    </location>
</feature>
<keyword evidence="1" id="KW-0472">Membrane</keyword>
<dbReference type="EMBL" id="JAUEPL010000004">
    <property type="protein sequence ID" value="MDN3293358.1"/>
    <property type="molecule type" value="Genomic_DNA"/>
</dbReference>
<evidence type="ECO:0000313" key="2">
    <source>
        <dbReference type="EMBL" id="MDN3293358.1"/>
    </source>
</evidence>
<dbReference type="RefSeq" id="WP_290110211.1">
    <property type="nucleotide sequence ID" value="NZ_JAUEPL010000004.1"/>
</dbReference>
<dbReference type="Proteomes" id="UP001174050">
    <property type="component" value="Unassembled WGS sequence"/>
</dbReference>
<comment type="caution">
    <text evidence="2">The sequence shown here is derived from an EMBL/GenBank/DDBJ whole genome shotgun (WGS) entry which is preliminary data.</text>
</comment>
<evidence type="ECO:0000313" key="3">
    <source>
        <dbReference type="Proteomes" id="UP001174050"/>
    </source>
</evidence>